<evidence type="ECO:0000256" key="6">
    <source>
        <dbReference type="ARBA" id="ARBA00022833"/>
    </source>
</evidence>
<keyword evidence="3 8" id="KW-0819">tRNA processing</keyword>
<sequence length="164" mass="18835">MKTHEEYMELALEEARKAEEIDEVPVGCIIVCDGEVISRGHNLKEQLNQAYAHAEMMAIQKAAEVKGNWCLNDCDLYVTLEPCMMCTGIINLSRIRTVYYGTQDPKGGCLETVIDLKKINRLNHYPNIVGNILQKECSEILTNYFRKKREIIKEKKQKNKANIQ</sequence>
<evidence type="ECO:0000256" key="8">
    <source>
        <dbReference type="HAMAP-Rule" id="MF_00972"/>
    </source>
</evidence>
<evidence type="ECO:0000256" key="5">
    <source>
        <dbReference type="ARBA" id="ARBA00022801"/>
    </source>
</evidence>
<dbReference type="InterPro" id="IPR002125">
    <property type="entry name" value="CMP_dCMP_dom"/>
</dbReference>
<name>A0A412PHG6_9FIRM</name>
<organism evidence="10 11">
    <name type="scientific">Solobacterium moorei</name>
    <dbReference type="NCBI Taxonomy" id="102148"/>
    <lineage>
        <taxon>Bacteria</taxon>
        <taxon>Bacillati</taxon>
        <taxon>Bacillota</taxon>
        <taxon>Erysipelotrichia</taxon>
        <taxon>Erysipelotrichales</taxon>
        <taxon>Erysipelotrichaceae</taxon>
        <taxon>Solobacterium</taxon>
    </lineage>
</organism>
<evidence type="ECO:0000256" key="3">
    <source>
        <dbReference type="ARBA" id="ARBA00022694"/>
    </source>
</evidence>
<dbReference type="EMBL" id="QRWX01000001">
    <property type="protein sequence ID" value="RGT57603.1"/>
    <property type="molecule type" value="Genomic_DNA"/>
</dbReference>
<keyword evidence="4 8" id="KW-0479">Metal-binding</keyword>
<feature type="binding site" evidence="8">
    <location>
        <position position="86"/>
    </location>
    <ligand>
        <name>Zn(2+)</name>
        <dbReference type="ChEBI" id="CHEBI:29105"/>
        <note>catalytic</note>
    </ligand>
</feature>
<dbReference type="GO" id="GO:0052717">
    <property type="term" value="F:tRNA-specific adenosine-34 deaminase activity"/>
    <property type="evidence" value="ECO:0007669"/>
    <property type="project" value="UniProtKB-UniRule"/>
</dbReference>
<feature type="active site" description="Proton donor" evidence="8">
    <location>
        <position position="55"/>
    </location>
</feature>
<evidence type="ECO:0000256" key="4">
    <source>
        <dbReference type="ARBA" id="ARBA00022723"/>
    </source>
</evidence>
<evidence type="ECO:0000259" key="9">
    <source>
        <dbReference type="PROSITE" id="PS51747"/>
    </source>
</evidence>
<dbReference type="PANTHER" id="PTHR11079">
    <property type="entry name" value="CYTOSINE DEAMINASE FAMILY MEMBER"/>
    <property type="match status" value="1"/>
</dbReference>
<comment type="cofactor">
    <cofactor evidence="8">
        <name>Zn(2+)</name>
        <dbReference type="ChEBI" id="CHEBI:29105"/>
    </cofactor>
    <text evidence="8">Binds 1 zinc ion per subunit.</text>
</comment>
<comment type="caution">
    <text evidence="10">The sequence shown here is derived from an EMBL/GenBank/DDBJ whole genome shotgun (WGS) entry which is preliminary data.</text>
</comment>
<evidence type="ECO:0000256" key="2">
    <source>
        <dbReference type="ARBA" id="ARBA00011738"/>
    </source>
</evidence>
<dbReference type="GO" id="GO:0008270">
    <property type="term" value="F:zinc ion binding"/>
    <property type="evidence" value="ECO:0007669"/>
    <property type="project" value="UniProtKB-UniRule"/>
</dbReference>
<dbReference type="SUPFAM" id="SSF53927">
    <property type="entry name" value="Cytidine deaminase-like"/>
    <property type="match status" value="1"/>
</dbReference>
<evidence type="ECO:0000256" key="7">
    <source>
        <dbReference type="ARBA" id="ARBA00048045"/>
    </source>
</evidence>
<dbReference type="EC" id="3.5.4.33" evidence="8"/>
<keyword evidence="5 8" id="KW-0378">Hydrolase</keyword>
<dbReference type="GO" id="GO:0002100">
    <property type="term" value="P:tRNA wobble adenosine to inosine editing"/>
    <property type="evidence" value="ECO:0007669"/>
    <property type="project" value="UniProtKB-UniRule"/>
</dbReference>
<dbReference type="RefSeq" id="WP_118764109.1">
    <property type="nucleotide sequence ID" value="NZ_CABJCF010000001.1"/>
</dbReference>
<dbReference type="PANTHER" id="PTHR11079:SF202">
    <property type="entry name" value="TRNA-SPECIFIC ADENOSINE DEAMINASE"/>
    <property type="match status" value="1"/>
</dbReference>
<comment type="function">
    <text evidence="8">Catalyzes the deamination of adenosine to inosine at the wobble position 34 of tRNA(Arg2).</text>
</comment>
<feature type="binding site" evidence="8">
    <location>
        <position position="53"/>
    </location>
    <ligand>
        <name>Zn(2+)</name>
        <dbReference type="ChEBI" id="CHEBI:29105"/>
        <note>catalytic</note>
    </ligand>
</feature>
<accession>A0A412PHG6</accession>
<evidence type="ECO:0000313" key="11">
    <source>
        <dbReference type="Proteomes" id="UP000284731"/>
    </source>
</evidence>
<dbReference type="Proteomes" id="UP000284731">
    <property type="component" value="Unassembled WGS sequence"/>
</dbReference>
<dbReference type="InterPro" id="IPR016193">
    <property type="entry name" value="Cytidine_deaminase-like"/>
</dbReference>
<protein>
    <recommendedName>
        <fullName evidence="8">tRNA-specific adenosine deaminase</fullName>
        <ecNumber evidence="8">3.5.4.33</ecNumber>
    </recommendedName>
</protein>
<reference evidence="10 11" key="1">
    <citation type="submission" date="2018-08" db="EMBL/GenBank/DDBJ databases">
        <title>A genome reference for cultivated species of the human gut microbiota.</title>
        <authorList>
            <person name="Zou Y."/>
            <person name="Xue W."/>
            <person name="Luo G."/>
        </authorList>
    </citation>
    <scope>NUCLEOTIDE SEQUENCE [LARGE SCALE GENOMIC DNA]</scope>
    <source>
        <strain evidence="10 11">AF18-46</strain>
    </source>
</reference>
<evidence type="ECO:0000256" key="1">
    <source>
        <dbReference type="ARBA" id="ARBA00010669"/>
    </source>
</evidence>
<dbReference type="Gene3D" id="3.40.140.10">
    <property type="entry name" value="Cytidine Deaminase, domain 2"/>
    <property type="match status" value="1"/>
</dbReference>
<dbReference type="Pfam" id="PF00383">
    <property type="entry name" value="dCMP_cyt_deam_1"/>
    <property type="match status" value="1"/>
</dbReference>
<dbReference type="InterPro" id="IPR016192">
    <property type="entry name" value="APOBEC/CMP_deaminase_Zn-bd"/>
</dbReference>
<evidence type="ECO:0000313" key="10">
    <source>
        <dbReference type="EMBL" id="RGT57603.1"/>
    </source>
</evidence>
<dbReference type="CDD" id="cd01285">
    <property type="entry name" value="nucleoside_deaminase"/>
    <property type="match status" value="1"/>
</dbReference>
<dbReference type="PROSITE" id="PS51747">
    <property type="entry name" value="CYT_DCMP_DEAMINASES_2"/>
    <property type="match status" value="1"/>
</dbReference>
<dbReference type="PROSITE" id="PS00903">
    <property type="entry name" value="CYT_DCMP_DEAMINASES_1"/>
    <property type="match status" value="1"/>
</dbReference>
<keyword evidence="6 8" id="KW-0862">Zinc</keyword>
<proteinExistence type="inferred from homology"/>
<gene>
    <name evidence="8" type="primary">tadA</name>
    <name evidence="10" type="ORF">DWX20_00705</name>
</gene>
<dbReference type="FunFam" id="3.40.140.10:FF:000005">
    <property type="entry name" value="tRNA-specific adenosine deaminase"/>
    <property type="match status" value="1"/>
</dbReference>
<comment type="subunit">
    <text evidence="2 8">Homodimer.</text>
</comment>
<dbReference type="InterPro" id="IPR028883">
    <property type="entry name" value="tRNA_aden_deaminase"/>
</dbReference>
<dbReference type="HAMAP" id="MF_00972">
    <property type="entry name" value="tRNA_aden_deaminase"/>
    <property type="match status" value="1"/>
</dbReference>
<comment type="similarity">
    <text evidence="1">Belongs to the cytidine and deoxycytidylate deaminase family. ADAT2 subfamily.</text>
</comment>
<feature type="binding site" evidence="8">
    <location>
        <position position="83"/>
    </location>
    <ligand>
        <name>Zn(2+)</name>
        <dbReference type="ChEBI" id="CHEBI:29105"/>
        <note>catalytic</note>
    </ligand>
</feature>
<comment type="catalytic activity">
    <reaction evidence="7 8">
        <text>adenosine(34) in tRNA + H2O + H(+) = inosine(34) in tRNA + NH4(+)</text>
        <dbReference type="Rhea" id="RHEA:43168"/>
        <dbReference type="Rhea" id="RHEA-COMP:10373"/>
        <dbReference type="Rhea" id="RHEA-COMP:10374"/>
        <dbReference type="ChEBI" id="CHEBI:15377"/>
        <dbReference type="ChEBI" id="CHEBI:15378"/>
        <dbReference type="ChEBI" id="CHEBI:28938"/>
        <dbReference type="ChEBI" id="CHEBI:74411"/>
        <dbReference type="ChEBI" id="CHEBI:82852"/>
        <dbReference type="EC" id="3.5.4.33"/>
    </reaction>
</comment>
<dbReference type="AlphaFoldDB" id="A0A412PHG6"/>
<feature type="domain" description="CMP/dCMP-type deaminase" evidence="9">
    <location>
        <begin position="2"/>
        <end position="111"/>
    </location>
</feature>